<gene>
    <name evidence="2" type="ORF">LTRI10_LOCUS49703</name>
</gene>
<evidence type="ECO:0000313" key="2">
    <source>
        <dbReference type="EMBL" id="CAL1410270.1"/>
    </source>
</evidence>
<evidence type="ECO:0000256" key="1">
    <source>
        <dbReference type="SAM" id="MobiDB-lite"/>
    </source>
</evidence>
<feature type="region of interest" description="Disordered" evidence="1">
    <location>
        <begin position="1"/>
        <end position="27"/>
    </location>
</feature>
<reference evidence="2 3" key="1">
    <citation type="submission" date="2024-04" db="EMBL/GenBank/DDBJ databases">
        <authorList>
            <person name="Fracassetti M."/>
        </authorList>
    </citation>
    <scope>NUCLEOTIDE SEQUENCE [LARGE SCALE GENOMIC DNA]</scope>
</reference>
<dbReference type="AlphaFoldDB" id="A0AAV2GLC3"/>
<sequence length="158" mass="18477">MKDETKVGLAGGLLKEPSPNGNKEKKSTMRFNIGLGSSYLLQPIVGQVQGREDWFVFTIKPMMEFMDHFLEDHKLEHKEEQFPDSYFVEFEKEKLFRYEERDICHVGGESRKVGLTREEFICGIERNWKQRKRKIKKTIVDCNLEDKVASKEGGMLDI</sequence>
<proteinExistence type="predicted"/>
<dbReference type="Proteomes" id="UP001497516">
    <property type="component" value="Chromosome 9"/>
</dbReference>
<accession>A0AAV2GLC3</accession>
<evidence type="ECO:0000313" key="3">
    <source>
        <dbReference type="Proteomes" id="UP001497516"/>
    </source>
</evidence>
<name>A0AAV2GLC3_9ROSI</name>
<dbReference type="EMBL" id="OZ034822">
    <property type="protein sequence ID" value="CAL1410270.1"/>
    <property type="molecule type" value="Genomic_DNA"/>
</dbReference>
<protein>
    <submittedName>
        <fullName evidence="2">Uncharacterized protein</fullName>
    </submittedName>
</protein>
<keyword evidence="3" id="KW-1185">Reference proteome</keyword>
<organism evidence="2 3">
    <name type="scientific">Linum trigynum</name>
    <dbReference type="NCBI Taxonomy" id="586398"/>
    <lineage>
        <taxon>Eukaryota</taxon>
        <taxon>Viridiplantae</taxon>
        <taxon>Streptophyta</taxon>
        <taxon>Embryophyta</taxon>
        <taxon>Tracheophyta</taxon>
        <taxon>Spermatophyta</taxon>
        <taxon>Magnoliopsida</taxon>
        <taxon>eudicotyledons</taxon>
        <taxon>Gunneridae</taxon>
        <taxon>Pentapetalae</taxon>
        <taxon>rosids</taxon>
        <taxon>fabids</taxon>
        <taxon>Malpighiales</taxon>
        <taxon>Linaceae</taxon>
        <taxon>Linum</taxon>
    </lineage>
</organism>